<dbReference type="EMBL" id="JBHTEY010000004">
    <property type="protein sequence ID" value="MFC7615555.1"/>
    <property type="molecule type" value="Genomic_DNA"/>
</dbReference>
<gene>
    <name evidence="2" type="ORF">ACFQV2_20675</name>
</gene>
<accession>A0ABW2TP25</accession>
<organism evidence="2 3">
    <name type="scientific">Actinokineospora soli</name>
    <dbReference type="NCBI Taxonomy" id="1048753"/>
    <lineage>
        <taxon>Bacteria</taxon>
        <taxon>Bacillati</taxon>
        <taxon>Actinomycetota</taxon>
        <taxon>Actinomycetes</taxon>
        <taxon>Pseudonocardiales</taxon>
        <taxon>Pseudonocardiaceae</taxon>
        <taxon>Actinokineospora</taxon>
    </lineage>
</organism>
<sequence>MDFAADSEWAGDEPSFTSPWFTTSARSITVNPFDALDRFDLEVLLAGTVDPAQVQQVQLDLEYVEGGFADRRTLLLKQGRAGTGGCGSPRAPASPTGIG</sequence>
<comment type="caution">
    <text evidence="2">The sequence shown here is derived from an EMBL/GenBank/DDBJ whole genome shotgun (WGS) entry which is preliminary data.</text>
</comment>
<reference evidence="3" key="1">
    <citation type="journal article" date="2019" name="Int. J. Syst. Evol. Microbiol.">
        <title>The Global Catalogue of Microorganisms (GCM) 10K type strain sequencing project: providing services to taxonomists for standard genome sequencing and annotation.</title>
        <authorList>
            <consortium name="The Broad Institute Genomics Platform"/>
            <consortium name="The Broad Institute Genome Sequencing Center for Infectious Disease"/>
            <person name="Wu L."/>
            <person name="Ma J."/>
        </authorList>
    </citation>
    <scope>NUCLEOTIDE SEQUENCE [LARGE SCALE GENOMIC DNA]</scope>
    <source>
        <strain evidence="3">JCM 17695</strain>
    </source>
</reference>
<evidence type="ECO:0000313" key="3">
    <source>
        <dbReference type="Proteomes" id="UP001596512"/>
    </source>
</evidence>
<proteinExistence type="predicted"/>
<feature type="region of interest" description="Disordered" evidence="1">
    <location>
        <begin position="79"/>
        <end position="99"/>
    </location>
</feature>
<dbReference type="Proteomes" id="UP001596512">
    <property type="component" value="Unassembled WGS sequence"/>
</dbReference>
<name>A0ABW2TP25_9PSEU</name>
<keyword evidence="3" id="KW-1185">Reference proteome</keyword>
<evidence type="ECO:0000256" key="1">
    <source>
        <dbReference type="SAM" id="MobiDB-lite"/>
    </source>
</evidence>
<evidence type="ECO:0000313" key="2">
    <source>
        <dbReference type="EMBL" id="MFC7615555.1"/>
    </source>
</evidence>
<protein>
    <submittedName>
        <fullName evidence="2">Uncharacterized protein</fullName>
    </submittedName>
</protein>